<dbReference type="Pfam" id="PF13717">
    <property type="entry name" value="Zn_ribbon_4"/>
    <property type="match status" value="1"/>
</dbReference>
<feature type="region of interest" description="Disordered" evidence="1">
    <location>
        <begin position="78"/>
        <end position="155"/>
    </location>
</feature>
<dbReference type="InterPro" id="IPR011723">
    <property type="entry name" value="Znf/thioredoxin_put"/>
</dbReference>
<feature type="region of interest" description="Disordered" evidence="1">
    <location>
        <begin position="190"/>
        <end position="657"/>
    </location>
</feature>
<evidence type="ECO:0000256" key="1">
    <source>
        <dbReference type="SAM" id="MobiDB-lite"/>
    </source>
</evidence>
<accession>A0A8J7Q8U4</accession>
<protein>
    <submittedName>
        <fullName evidence="3">Zinc-ribbon domain-containing protein</fullName>
    </submittedName>
</protein>
<feature type="compositionally biased region" description="Basic and acidic residues" evidence="1">
    <location>
        <begin position="103"/>
        <end position="117"/>
    </location>
</feature>
<name>A0A8J7Q8U4_9BACT</name>
<organism evidence="3 4">
    <name type="scientific">Acanthopleuribacter pedis</name>
    <dbReference type="NCBI Taxonomy" id="442870"/>
    <lineage>
        <taxon>Bacteria</taxon>
        <taxon>Pseudomonadati</taxon>
        <taxon>Acidobacteriota</taxon>
        <taxon>Holophagae</taxon>
        <taxon>Acanthopleuribacterales</taxon>
        <taxon>Acanthopleuribacteraceae</taxon>
        <taxon>Acanthopleuribacter</taxon>
    </lineage>
</organism>
<proteinExistence type="predicted"/>
<feature type="region of interest" description="Disordered" evidence="1">
    <location>
        <begin position="49"/>
        <end position="68"/>
    </location>
</feature>
<evidence type="ECO:0000313" key="3">
    <source>
        <dbReference type="EMBL" id="MBO1320025.1"/>
    </source>
</evidence>
<evidence type="ECO:0000313" key="4">
    <source>
        <dbReference type="Proteomes" id="UP000664417"/>
    </source>
</evidence>
<feature type="compositionally biased region" description="Polar residues" evidence="1">
    <location>
        <begin position="515"/>
        <end position="545"/>
    </location>
</feature>
<gene>
    <name evidence="3" type="ORF">J3U88_16240</name>
</gene>
<reference evidence="3" key="1">
    <citation type="submission" date="2021-03" db="EMBL/GenBank/DDBJ databases">
        <authorList>
            <person name="Wang G."/>
        </authorList>
    </citation>
    <scope>NUCLEOTIDE SEQUENCE</scope>
    <source>
        <strain evidence="3">KCTC 12899</strain>
    </source>
</reference>
<dbReference type="EMBL" id="JAFREP010000015">
    <property type="protein sequence ID" value="MBO1320025.1"/>
    <property type="molecule type" value="Genomic_DNA"/>
</dbReference>
<dbReference type="RefSeq" id="WP_207859978.1">
    <property type="nucleotide sequence ID" value="NZ_JAFREP010000015.1"/>
</dbReference>
<sequence length="754" mass="78867">MIIACPSCNARYKVKDELIKEKGKKVKCKKCGAIFKAFRDKDSVLLKAAPGKEDDFKTRQVDPAAAAATAGIKVSVGAQAPAAPAPPPADPSSSEVAGQATVRVDRSKLQDYIKQSDDTPEEPPPPPSLDAFKQDPEDDFPLGNLDNHGTTGDTVQVDPNALAAQMGGDASATMAVDRSHIDQFLKQQVDEDDPLGELAGDDPLGADTADSGATMAFDRSQLDAMMNQREDDDLLGLGNVGGEPPPANGGDGGATMAVDRSQLDAFLNQNPSGDAQAPAPDPFATQEPPAESPQDAGATMAVDRSQIDAFLNQNQGDAGAPDPFATQEPPPADDTGATMAMDRDQLDAFLEQQQAPGEPSDELGLDETPGATNGAFEGDSGAFEGDTGATMAVDRSQIDAFLEQNQTPTPPPVTVDDDSLTFDETPDTGPLDEAGSTVAVDRSQLDAFLAQANEDAPVTDDDFAGLGDKPEPPPTDDPFAGMGGEPEPTDAPDPFAGMDNASEPTTDDPFGDALSTDNDPASGGSSDAFTTDNHPLGSGTDTQPAFGTGGDATATIGEPDVIDNTPISEPDPVDVAANHDAPGSDDPFQAEFSAPAFPSDDDLGIANEAADLGSPPAEGGDPFATVVSDEPPNFSDVDPSDFGENSPPPTDTIPHLDAEKQAQIQAEGALWQAWIDDQVYPDLTLETLERWIIEDRLLETDRLAPGGTEDFRRADEVPEVAAFFQKYNKSGAPTQATDQPKKGFFGWLKSLFKK</sequence>
<dbReference type="NCBIfam" id="TIGR02098">
    <property type="entry name" value="MJ0042_CXXC"/>
    <property type="match status" value="1"/>
</dbReference>
<feature type="domain" description="Zinc finger/thioredoxin putative" evidence="2">
    <location>
        <begin position="1"/>
        <end position="36"/>
    </location>
</feature>
<evidence type="ECO:0000259" key="2">
    <source>
        <dbReference type="Pfam" id="PF13717"/>
    </source>
</evidence>
<dbReference type="Proteomes" id="UP000664417">
    <property type="component" value="Unassembled WGS sequence"/>
</dbReference>
<feature type="compositionally biased region" description="Acidic residues" evidence="1">
    <location>
        <begin position="415"/>
        <end position="426"/>
    </location>
</feature>
<keyword evidence="4" id="KW-1185">Reference proteome</keyword>
<feature type="compositionally biased region" description="Basic and acidic residues" evidence="1">
    <location>
        <begin position="49"/>
        <end position="60"/>
    </location>
</feature>
<dbReference type="Gene3D" id="2.20.28.160">
    <property type="match status" value="1"/>
</dbReference>
<comment type="caution">
    <text evidence="3">The sequence shown here is derived from an EMBL/GenBank/DDBJ whole genome shotgun (WGS) entry which is preliminary data.</text>
</comment>
<dbReference type="AlphaFoldDB" id="A0A8J7Q8U4"/>